<gene>
    <name evidence="1" type="ORF">I4F81_003540</name>
</gene>
<evidence type="ECO:0000313" key="2">
    <source>
        <dbReference type="Proteomes" id="UP000798662"/>
    </source>
</evidence>
<proteinExistence type="predicted"/>
<sequence length="428" mass="45333">MAEGGCTAHPGEALSPLPGEEVMDGGAASAPRCSPLSSAPQGALSRGGEPCGQLARRCAHGWGARHQPQPVDRLRSQGPITLTHLWRRSMLATRGASAGTAGGALVQLVTHSAMAGRPAEVVGSCVEVSLKASGLTNMDYFSLSDPFVVLSTRSPATPGTHPPPTDVVLCQTETCWDNLDPVFVKRTTLGADTLCDLPLIVTIYDRDSKKEQLAKHDLLGEATSTLRAVLDGGVDGLTLPLRLPADGPSATNVASHGSVTLMADTFNATATTHNLTFDVEPLAPRLAGGKPYVVVSQRRGDNSWHPIHRTAMTSSARKFSLRRRLQEGDPTALDPAAAPSTAILRTYRGRGRLTETPLRFELWAHEKTKPHRLMGTAQLSLGSLRRQLPGKHLVLSHMGVVAAELVFRSVDVQAADASTFGLVISMAA</sequence>
<accession>A0ACC3BSM8</accession>
<keyword evidence="2" id="KW-1185">Reference proteome</keyword>
<name>A0ACC3BSM8_PYRYE</name>
<dbReference type="EMBL" id="CM020618">
    <property type="protein sequence ID" value="KAK1860954.1"/>
    <property type="molecule type" value="Genomic_DNA"/>
</dbReference>
<dbReference type="Proteomes" id="UP000798662">
    <property type="component" value="Chromosome 1"/>
</dbReference>
<evidence type="ECO:0000313" key="1">
    <source>
        <dbReference type="EMBL" id="KAK1860954.1"/>
    </source>
</evidence>
<organism evidence="1 2">
    <name type="scientific">Pyropia yezoensis</name>
    <name type="common">Susabi-nori</name>
    <name type="synonym">Porphyra yezoensis</name>
    <dbReference type="NCBI Taxonomy" id="2788"/>
    <lineage>
        <taxon>Eukaryota</taxon>
        <taxon>Rhodophyta</taxon>
        <taxon>Bangiophyceae</taxon>
        <taxon>Bangiales</taxon>
        <taxon>Bangiaceae</taxon>
        <taxon>Pyropia</taxon>
    </lineage>
</organism>
<comment type="caution">
    <text evidence="1">The sequence shown here is derived from an EMBL/GenBank/DDBJ whole genome shotgun (WGS) entry which is preliminary data.</text>
</comment>
<protein>
    <submittedName>
        <fullName evidence="1">Uncharacterized protein</fullName>
    </submittedName>
</protein>
<reference evidence="1" key="1">
    <citation type="submission" date="2019-11" db="EMBL/GenBank/DDBJ databases">
        <title>Nori genome reveals adaptations in red seaweeds to the harsh intertidal environment.</title>
        <authorList>
            <person name="Wang D."/>
            <person name="Mao Y."/>
        </authorList>
    </citation>
    <scope>NUCLEOTIDE SEQUENCE</scope>
    <source>
        <tissue evidence="1">Gametophyte</tissue>
    </source>
</reference>